<comment type="caution">
    <text evidence="3">The sequence shown here is derived from an EMBL/GenBank/DDBJ whole genome shotgun (WGS) entry which is preliminary data.</text>
</comment>
<keyword evidence="4" id="KW-1185">Reference proteome</keyword>
<feature type="signal peptide" evidence="2">
    <location>
        <begin position="1"/>
        <end position="23"/>
    </location>
</feature>
<evidence type="ECO:0000313" key="3">
    <source>
        <dbReference type="EMBL" id="OAX77623.1"/>
    </source>
</evidence>
<keyword evidence="2" id="KW-0732">Signal</keyword>
<name>A0A1B7NLC5_9EURO</name>
<reference evidence="3 4" key="1">
    <citation type="submission" date="2015-07" db="EMBL/GenBank/DDBJ databases">
        <title>Emmonsia species relationships and genome sequence.</title>
        <authorList>
            <person name="Cuomo C.A."/>
            <person name="Schwartz I.S."/>
            <person name="Kenyon C."/>
            <person name="de Hoog G.S."/>
            <person name="Govender N.P."/>
            <person name="Botha A."/>
            <person name="Moreno L."/>
            <person name="de Vries M."/>
            <person name="Munoz J.F."/>
            <person name="Stielow J.B."/>
        </authorList>
    </citation>
    <scope>NUCLEOTIDE SEQUENCE [LARGE SCALE GENOMIC DNA]</scope>
    <source>
        <strain evidence="3 4">CBS 136260</strain>
    </source>
</reference>
<sequence length="184" mass="19721">MWCSSPWASLLLCLVLAAGRASAVAVTAPGASPGSSLLDPRNTPTSNPTDSISSGGLLAPRNRPRPQPQPSHVQNFVIKIISNSTRQVSYAMESFVGGTVVGVRDTPNPTLATLVWFVGRGYLSWDISFGPLRYMNFDNTTAHQGVLPVRLTTRAGITGVALAEYTNHLLWTGSPGQWEGWACR</sequence>
<evidence type="ECO:0000256" key="1">
    <source>
        <dbReference type="SAM" id="MobiDB-lite"/>
    </source>
</evidence>
<feature type="compositionally biased region" description="Polar residues" evidence="1">
    <location>
        <begin position="42"/>
        <end position="54"/>
    </location>
</feature>
<feature type="region of interest" description="Disordered" evidence="1">
    <location>
        <begin position="28"/>
        <end position="70"/>
    </location>
</feature>
<evidence type="ECO:0000256" key="2">
    <source>
        <dbReference type="SAM" id="SignalP"/>
    </source>
</evidence>
<organism evidence="3 4">
    <name type="scientific">Emergomyces africanus</name>
    <dbReference type="NCBI Taxonomy" id="1955775"/>
    <lineage>
        <taxon>Eukaryota</taxon>
        <taxon>Fungi</taxon>
        <taxon>Dikarya</taxon>
        <taxon>Ascomycota</taxon>
        <taxon>Pezizomycotina</taxon>
        <taxon>Eurotiomycetes</taxon>
        <taxon>Eurotiomycetidae</taxon>
        <taxon>Onygenales</taxon>
        <taxon>Ajellomycetaceae</taxon>
        <taxon>Emergomyces</taxon>
    </lineage>
</organism>
<gene>
    <name evidence="3" type="ORF">ACJ72_08076</name>
</gene>
<feature type="chain" id="PRO_5008598088" evidence="2">
    <location>
        <begin position="24"/>
        <end position="184"/>
    </location>
</feature>
<dbReference type="AlphaFoldDB" id="A0A1B7NLC5"/>
<dbReference type="EMBL" id="LGUA01002264">
    <property type="protein sequence ID" value="OAX77623.1"/>
    <property type="molecule type" value="Genomic_DNA"/>
</dbReference>
<proteinExistence type="predicted"/>
<dbReference type="Proteomes" id="UP000091918">
    <property type="component" value="Unassembled WGS sequence"/>
</dbReference>
<protein>
    <submittedName>
        <fullName evidence="3">Uncharacterized protein</fullName>
    </submittedName>
</protein>
<accession>A0A1B7NLC5</accession>
<evidence type="ECO:0000313" key="4">
    <source>
        <dbReference type="Proteomes" id="UP000091918"/>
    </source>
</evidence>